<dbReference type="EMBL" id="FWFX01000007">
    <property type="protein sequence ID" value="SLN49208.1"/>
    <property type="molecule type" value="Genomic_DNA"/>
</dbReference>
<keyword evidence="2" id="KW-1185">Reference proteome</keyword>
<evidence type="ECO:0000313" key="1">
    <source>
        <dbReference type="EMBL" id="SLN49208.1"/>
    </source>
</evidence>
<evidence type="ECO:0000313" key="2">
    <source>
        <dbReference type="Proteomes" id="UP000193061"/>
    </source>
</evidence>
<protein>
    <submittedName>
        <fullName evidence="1">Uncharacterized protein</fullName>
    </submittedName>
</protein>
<gene>
    <name evidence="1" type="ORF">ROA7450_02425</name>
</gene>
<dbReference type="AlphaFoldDB" id="A0A1X6ZEU1"/>
<accession>A0A1X6ZEU1</accession>
<dbReference type="Proteomes" id="UP000193061">
    <property type="component" value="Unassembled WGS sequence"/>
</dbReference>
<organism evidence="1 2">
    <name type="scientific">Roseovarius albus</name>
    <dbReference type="NCBI Taxonomy" id="1247867"/>
    <lineage>
        <taxon>Bacteria</taxon>
        <taxon>Pseudomonadati</taxon>
        <taxon>Pseudomonadota</taxon>
        <taxon>Alphaproteobacteria</taxon>
        <taxon>Rhodobacterales</taxon>
        <taxon>Roseobacteraceae</taxon>
        <taxon>Roseovarius</taxon>
    </lineage>
</organism>
<name>A0A1X6ZEU1_9RHOB</name>
<dbReference type="OrthoDB" id="7862004at2"/>
<proteinExistence type="predicted"/>
<sequence>MLRTSQLPVHDRIKVEKMLTALWMHEERHVDHGISAAEEVKRYNCENAQEIIDYWVRRSKRYDLETRHGQKEGVKLR</sequence>
<reference evidence="1 2" key="1">
    <citation type="submission" date="2017-03" db="EMBL/GenBank/DDBJ databases">
        <authorList>
            <person name="Afonso C.L."/>
            <person name="Miller P.J."/>
            <person name="Scott M.A."/>
            <person name="Spackman E."/>
            <person name="Goraichik I."/>
            <person name="Dimitrov K.M."/>
            <person name="Suarez D.L."/>
            <person name="Swayne D.E."/>
        </authorList>
    </citation>
    <scope>NUCLEOTIDE SEQUENCE [LARGE SCALE GENOMIC DNA]</scope>
    <source>
        <strain evidence="1 2">CECT 7450</strain>
    </source>
</reference>